<evidence type="ECO:0000259" key="1">
    <source>
        <dbReference type="Pfam" id="PF22917"/>
    </source>
</evidence>
<reference evidence="2 3" key="1">
    <citation type="submission" date="2018-05" db="EMBL/GenBank/DDBJ databases">
        <title>Whole genome sequencing for identification of molecular markers to develop diagnostic detection tools for the regulated plant pathogen Lachnellula willkommii.</title>
        <authorList>
            <person name="Giroux E."/>
            <person name="Bilodeau G."/>
        </authorList>
    </citation>
    <scope>NUCLEOTIDE SEQUENCE [LARGE SCALE GENOMIC DNA]</scope>
    <source>
        <strain evidence="2 3">CBS 203.66</strain>
    </source>
</reference>
<protein>
    <submittedName>
        <fullName evidence="2">Short chain dehydrogenase gsfE</fullName>
    </submittedName>
</protein>
<dbReference type="InterPro" id="IPR055222">
    <property type="entry name" value="PRISE-like_Rossmann-fold"/>
</dbReference>
<gene>
    <name evidence="2" type="primary">gsfE</name>
    <name evidence="2" type="ORF">LARI1_G003858</name>
</gene>
<proteinExistence type="predicted"/>
<dbReference type="SUPFAM" id="SSF51735">
    <property type="entry name" value="NAD(P)-binding Rossmann-fold domains"/>
    <property type="match status" value="1"/>
</dbReference>
<dbReference type="Gene3D" id="3.40.50.720">
    <property type="entry name" value="NAD(P)-binding Rossmann-like Domain"/>
    <property type="match status" value="1"/>
</dbReference>
<evidence type="ECO:0000313" key="2">
    <source>
        <dbReference type="EMBL" id="TVY16630.1"/>
    </source>
</evidence>
<comment type="caution">
    <text evidence="2">The sequence shown here is derived from an EMBL/GenBank/DDBJ whole genome shotgun (WGS) entry which is preliminary data.</text>
</comment>
<accession>A0A8T9B9E5</accession>
<dbReference type="InterPro" id="IPR036291">
    <property type="entry name" value="NAD(P)-bd_dom_sf"/>
</dbReference>
<keyword evidence="3" id="KW-1185">Reference proteome</keyword>
<dbReference type="AlphaFoldDB" id="A0A8T9B9E5"/>
<dbReference type="PANTHER" id="PTHR32487">
    <property type="entry name" value="3-OXO-DELTA(4,5)-STEROID 5-BETA-REDUCTASE"/>
    <property type="match status" value="1"/>
</dbReference>
<feature type="domain" description="PRISE-like Rossmann-fold" evidence="1">
    <location>
        <begin position="112"/>
        <end position="272"/>
    </location>
</feature>
<name>A0A8T9B9E5_9HELO</name>
<dbReference type="Proteomes" id="UP000469559">
    <property type="component" value="Unassembled WGS sequence"/>
</dbReference>
<dbReference type="OrthoDB" id="1731983at2759"/>
<organism evidence="2 3">
    <name type="scientific">Lachnellula arida</name>
    <dbReference type="NCBI Taxonomy" id="1316785"/>
    <lineage>
        <taxon>Eukaryota</taxon>
        <taxon>Fungi</taxon>
        <taxon>Dikarya</taxon>
        <taxon>Ascomycota</taxon>
        <taxon>Pezizomycotina</taxon>
        <taxon>Leotiomycetes</taxon>
        <taxon>Helotiales</taxon>
        <taxon>Lachnaceae</taxon>
        <taxon>Lachnellula</taxon>
    </lineage>
</organism>
<evidence type="ECO:0000313" key="3">
    <source>
        <dbReference type="Proteomes" id="UP000469559"/>
    </source>
</evidence>
<dbReference type="Pfam" id="PF22917">
    <property type="entry name" value="PRISE"/>
    <property type="match status" value="1"/>
</dbReference>
<sequence length="394" mass="43201">MSSTTLTVQTKGIYHHLPTFPAHDGKKYSAIVTGANGISGSAIVDVLAGSPERWETIYAISRRPPVSTQPHVKGIAADFLSSPEDIAGLLRKEVSLLSNFLSALTINATIPTRFLLQTGAKHYALHLGPTKVPMTEDAPRIPHPNFYFPQEDALSAWCLHHHHHTSWTVTRPGFIIGAVREASMNITHALAIYASVQKELGAALEFPADIAAWDANKDLSVVKLIAYHAEWAVLTEGAANQALNIVDDSRFSWGAFWGVLASWYGIPRGVPVLDEGRYARVPMPDDAPRGFGGPGVVSVVWSFEGWAGKKEVRDAWERVQEREGLDAGLSPWRSERVVRECFATLDAEILGGWGRVASMDKSRRLGWSGWVDTKEGIRDAIEQLAELKMVPALK</sequence>
<dbReference type="EMBL" id="QGMF01000343">
    <property type="protein sequence ID" value="TVY16630.1"/>
    <property type="molecule type" value="Genomic_DNA"/>
</dbReference>
<dbReference type="PANTHER" id="PTHR32487:SF29">
    <property type="entry name" value="NAD-DEPENDENT EPIMERASE_DEHYDRATASE DOMAIN-CONTAINING PROTEIN"/>
    <property type="match status" value="1"/>
</dbReference>